<dbReference type="PANTHER" id="PTHR44170">
    <property type="entry name" value="PROTEIN SIDEKICK"/>
    <property type="match status" value="1"/>
</dbReference>
<dbReference type="PATRIC" id="fig|796941.3.peg.2192"/>
<reference evidence="5 6" key="1">
    <citation type="submission" date="2012-07" db="EMBL/GenBank/DDBJ databases">
        <authorList>
            <person name="Durkin A.S."/>
            <person name="McCorrison J."/>
            <person name="Torralba M."/>
            <person name="Gillis M."/>
            <person name="Methe B."/>
            <person name="Sutton G."/>
            <person name="Nelson K.E."/>
        </authorList>
    </citation>
    <scope>NUCLEOTIDE SEQUENCE [LARGE SCALE GENOMIC DNA]</scope>
    <source>
        <strain evidence="5 6">OBRC8</strain>
    </source>
</reference>
<feature type="domain" description="Ig-like" evidence="3">
    <location>
        <begin position="131"/>
        <end position="224"/>
    </location>
</feature>
<dbReference type="SMART" id="SM00409">
    <property type="entry name" value="IG"/>
    <property type="match status" value="5"/>
</dbReference>
<dbReference type="Proteomes" id="UP000005244">
    <property type="component" value="Unassembled WGS sequence"/>
</dbReference>
<dbReference type="GO" id="GO:0016020">
    <property type="term" value="C:membrane"/>
    <property type="evidence" value="ECO:0007669"/>
    <property type="project" value="UniProtKB-SubCell"/>
</dbReference>
<dbReference type="PROSITE" id="PS50835">
    <property type="entry name" value="IG_LIKE"/>
    <property type="match status" value="3"/>
</dbReference>
<evidence type="ECO:0000256" key="2">
    <source>
        <dbReference type="ARBA" id="ARBA00023157"/>
    </source>
</evidence>
<feature type="domain" description="Ig-like" evidence="3">
    <location>
        <begin position="421"/>
        <end position="505"/>
    </location>
</feature>
<dbReference type="Pfam" id="PF13927">
    <property type="entry name" value="Ig_3"/>
    <property type="match status" value="1"/>
</dbReference>
<dbReference type="EMBL" id="ALNK01000039">
    <property type="protein sequence ID" value="EJU19599.1"/>
    <property type="molecule type" value="Genomic_DNA"/>
</dbReference>
<evidence type="ECO:0000256" key="1">
    <source>
        <dbReference type="ARBA" id="ARBA00022737"/>
    </source>
</evidence>
<evidence type="ECO:0000259" key="3">
    <source>
        <dbReference type="PROSITE" id="PS50835"/>
    </source>
</evidence>
<dbReference type="InterPro" id="IPR001119">
    <property type="entry name" value="SLH_dom"/>
</dbReference>
<sequence length="699" mass="78596">SKPWYKVYVDYAKEKNLITDDLDWNKKITRAGYMQIFAQILTDEESKKNSVADGSIPDVPMTHQSAKAIYKLYRAGVVVGVDDKRNCSPGSNIKRSEVAAILIRMMDVKRRLSFSIEAPAPGTTPPGTTPPATTALKITKQPENAKGKVGDIVTLEVKVEGGKEPYNYQWKYRKVGDRDYTNSKSEGNTTNVLKPPVENDTYDYRCVIKDADGKEVTSAEARVEKEVIASPLRITKHPENAKGKEGDIVTLEVMVEGGKQPYRYQWEYTNRFLANYKNSIAEGNTTNVLKPPVEAVENLYRCVVTDANGDKIISNVGTVKLDLSINPLRVTKHPEDASGYFGKPITLEVEVAGGKAPYSYQWESRTGERGSYKNCYLEGSKTNRLIANILDEPSYWRCVIKDANGTLVISNPAKLVRDIEPSVLKITKQPKDAYGNVGGFVTLEVQVEGGIQPYKYQWEECKFTSPLYSNSTAEGNTTNILKVPILEDAYVYKCTITDEVRRSVTTRVAKVAKIDIPFRFVEQPRNQQGKLGERVALEVKVEGGKAPYSYQWQYRKDGTVEYYNSTSEGNTASILKPPVENDIYYYKCVITDASGEKITTYEAKVERKLEITKQPKDAYGKVGDRVTLEVQVDGGKKPYRYQWSYRGIGESSYKNSTSEGNATNVLRPPVEHDYYWYVCDIMDANGEQLVSKEVLVYKR</sequence>
<dbReference type="InterPro" id="IPR003599">
    <property type="entry name" value="Ig_sub"/>
</dbReference>
<keyword evidence="6" id="KW-1185">Reference proteome</keyword>
<protein>
    <submittedName>
        <fullName evidence="5">SLH domain protein</fullName>
    </submittedName>
</protein>
<evidence type="ECO:0000259" key="4">
    <source>
        <dbReference type="PROSITE" id="PS51272"/>
    </source>
</evidence>
<dbReference type="InterPro" id="IPR013783">
    <property type="entry name" value="Ig-like_fold"/>
</dbReference>
<dbReference type="InterPro" id="IPR007110">
    <property type="entry name" value="Ig-like_dom"/>
</dbReference>
<comment type="caution">
    <text evidence="5">The sequence shown here is derived from an EMBL/GenBank/DDBJ whole genome shotgun (WGS) entry which is preliminary data.</text>
</comment>
<keyword evidence="1" id="KW-0677">Repeat</keyword>
<dbReference type="SUPFAM" id="SSF48726">
    <property type="entry name" value="Immunoglobulin"/>
    <property type="match status" value="5"/>
</dbReference>
<evidence type="ECO:0000313" key="6">
    <source>
        <dbReference type="Proteomes" id="UP000005244"/>
    </source>
</evidence>
<organism evidence="5 6">
    <name type="scientific">Peptoanaerobacter stomatis</name>
    <dbReference type="NCBI Taxonomy" id="796937"/>
    <lineage>
        <taxon>Bacteria</taxon>
        <taxon>Bacillati</taxon>
        <taxon>Bacillota</taxon>
        <taxon>Clostridia</taxon>
        <taxon>Peptostreptococcales</taxon>
        <taxon>Filifactoraceae</taxon>
        <taxon>Peptoanaerobacter</taxon>
    </lineage>
</organism>
<accession>J5U3Y8</accession>
<keyword evidence="2" id="KW-1015">Disulfide bond</keyword>
<dbReference type="InterPro" id="IPR036179">
    <property type="entry name" value="Ig-like_dom_sf"/>
</dbReference>
<dbReference type="Gene3D" id="2.60.40.10">
    <property type="entry name" value="Immunoglobulins"/>
    <property type="match status" value="5"/>
</dbReference>
<dbReference type="Pfam" id="PF00395">
    <property type="entry name" value="SLH"/>
    <property type="match status" value="1"/>
</dbReference>
<dbReference type="AlphaFoldDB" id="J5U3Y8"/>
<feature type="non-terminal residue" evidence="5">
    <location>
        <position position="1"/>
    </location>
</feature>
<dbReference type="PROSITE" id="PS51272">
    <property type="entry name" value="SLH"/>
    <property type="match status" value="1"/>
</dbReference>
<proteinExistence type="predicted"/>
<feature type="domain" description="SLH" evidence="4">
    <location>
        <begin position="52"/>
        <end position="116"/>
    </location>
</feature>
<evidence type="ECO:0000313" key="5">
    <source>
        <dbReference type="EMBL" id="EJU19599.1"/>
    </source>
</evidence>
<dbReference type="PANTHER" id="PTHR44170:SF6">
    <property type="entry name" value="CONTACTIN"/>
    <property type="match status" value="1"/>
</dbReference>
<dbReference type="RefSeq" id="WP_009531782.1">
    <property type="nucleotide sequence ID" value="NZ_ALNK01000039.1"/>
</dbReference>
<dbReference type="GO" id="GO:0098609">
    <property type="term" value="P:cell-cell adhesion"/>
    <property type="evidence" value="ECO:0007669"/>
    <property type="project" value="TreeGrafter"/>
</dbReference>
<feature type="domain" description="Ig-like" evidence="3">
    <location>
        <begin position="517"/>
        <end position="606"/>
    </location>
</feature>
<name>J5U3Y8_9FIRM</name>
<gene>
    <name evidence="5" type="ORF">HMPREF1143_0657</name>
</gene>